<dbReference type="AlphaFoldDB" id="A0A915ER91"/>
<sequence>MSVNNVSIYTPFFLNPKPNRIIARRRPNTAVPTTYHLEDNDKKAKTRRPNPANGNGECLYIPVEGINTLSNSQQSHHPYFVRRIQPRDMLESSVALQTRSKRQRTNPDHHSLSQQQKCHALQDQQQVVDDESGLQGVAAEVEVNVEDDPIDSPPVMKMCFDVNELRSRLSAAYHKIEQLEHTNVNYQRCKQENYYLKNELAKSENRSIQIEAVVLEKNMRLKQLLRENIAQSARLKRIQSEFGVDAVKEIFSNQEKL</sequence>
<evidence type="ECO:0000256" key="1">
    <source>
        <dbReference type="SAM" id="MobiDB-lite"/>
    </source>
</evidence>
<accession>A0A915ER91</accession>
<dbReference type="WBParaSite" id="jg8494">
    <property type="protein sequence ID" value="jg8494"/>
    <property type="gene ID" value="jg8494"/>
</dbReference>
<name>A0A915ER91_9BILA</name>
<feature type="region of interest" description="Disordered" evidence="1">
    <location>
        <begin position="95"/>
        <end position="116"/>
    </location>
</feature>
<evidence type="ECO:0000313" key="2">
    <source>
        <dbReference type="Proteomes" id="UP000887574"/>
    </source>
</evidence>
<organism evidence="2 3">
    <name type="scientific">Ditylenchus dipsaci</name>
    <dbReference type="NCBI Taxonomy" id="166011"/>
    <lineage>
        <taxon>Eukaryota</taxon>
        <taxon>Metazoa</taxon>
        <taxon>Ecdysozoa</taxon>
        <taxon>Nematoda</taxon>
        <taxon>Chromadorea</taxon>
        <taxon>Rhabditida</taxon>
        <taxon>Tylenchina</taxon>
        <taxon>Tylenchomorpha</taxon>
        <taxon>Sphaerularioidea</taxon>
        <taxon>Anguinidae</taxon>
        <taxon>Anguininae</taxon>
        <taxon>Ditylenchus</taxon>
    </lineage>
</organism>
<evidence type="ECO:0000313" key="3">
    <source>
        <dbReference type="WBParaSite" id="jg8494"/>
    </source>
</evidence>
<proteinExistence type="predicted"/>
<keyword evidence="2" id="KW-1185">Reference proteome</keyword>
<reference evidence="3" key="1">
    <citation type="submission" date="2022-11" db="UniProtKB">
        <authorList>
            <consortium name="WormBaseParasite"/>
        </authorList>
    </citation>
    <scope>IDENTIFICATION</scope>
</reference>
<dbReference type="Proteomes" id="UP000887574">
    <property type="component" value="Unplaced"/>
</dbReference>
<protein>
    <submittedName>
        <fullName evidence="3">Uncharacterized protein</fullName>
    </submittedName>
</protein>